<evidence type="ECO:0000256" key="4">
    <source>
        <dbReference type="SAM" id="MobiDB-lite"/>
    </source>
</evidence>
<dbReference type="InterPro" id="IPR015421">
    <property type="entry name" value="PyrdxlP-dep_Trfase_major"/>
</dbReference>
<evidence type="ECO:0000313" key="5">
    <source>
        <dbReference type="EMBL" id="KAK4495458.1"/>
    </source>
</evidence>
<dbReference type="SUPFAM" id="SSF53383">
    <property type="entry name" value="PLP-dependent transferases"/>
    <property type="match status" value="1"/>
</dbReference>
<dbReference type="PANTHER" id="PTHR43094:SF1">
    <property type="entry name" value="AMINOTRANSFERASE CLASS-III"/>
    <property type="match status" value="1"/>
</dbReference>
<name>A0ABR0E2K4_ZASCE</name>
<evidence type="ECO:0000256" key="1">
    <source>
        <dbReference type="ARBA" id="ARBA00008954"/>
    </source>
</evidence>
<dbReference type="NCBIfam" id="NF005685">
    <property type="entry name" value="PRK07483.1"/>
    <property type="match status" value="1"/>
</dbReference>
<dbReference type="InterPro" id="IPR015422">
    <property type="entry name" value="PyrdxlP-dep_Trfase_small"/>
</dbReference>
<feature type="compositionally biased region" description="Low complexity" evidence="4">
    <location>
        <begin position="25"/>
        <end position="43"/>
    </location>
</feature>
<comment type="similarity">
    <text evidence="1 3">Belongs to the class-III pyridoxal-phosphate-dependent aminotransferase family.</text>
</comment>
<evidence type="ECO:0000313" key="6">
    <source>
        <dbReference type="Proteomes" id="UP001305779"/>
    </source>
</evidence>
<comment type="caution">
    <text evidence="5">The sequence shown here is derived from an EMBL/GenBank/DDBJ whole genome shotgun (WGS) entry which is preliminary data.</text>
</comment>
<dbReference type="InterPro" id="IPR015424">
    <property type="entry name" value="PyrdxlP-dep_Trfase"/>
</dbReference>
<dbReference type="CDD" id="cd00610">
    <property type="entry name" value="OAT_like"/>
    <property type="match status" value="1"/>
</dbReference>
<dbReference type="EMBL" id="JAXOVC010000012">
    <property type="protein sequence ID" value="KAK4495458.1"/>
    <property type="molecule type" value="Genomic_DNA"/>
</dbReference>
<dbReference type="Gene3D" id="3.40.640.10">
    <property type="entry name" value="Type I PLP-dependent aspartate aminotransferase-like (Major domain)"/>
    <property type="match status" value="1"/>
</dbReference>
<proteinExistence type="inferred from homology"/>
<evidence type="ECO:0008006" key="7">
    <source>
        <dbReference type="Google" id="ProtNLM"/>
    </source>
</evidence>
<gene>
    <name evidence="5" type="ORF">PRZ48_013789</name>
</gene>
<dbReference type="Pfam" id="PF00202">
    <property type="entry name" value="Aminotran_3"/>
    <property type="match status" value="1"/>
</dbReference>
<reference evidence="5 6" key="1">
    <citation type="journal article" date="2023" name="G3 (Bethesda)">
        <title>A chromosome-level genome assembly of Zasmidium syzygii isolated from banana leaves.</title>
        <authorList>
            <person name="van Westerhoven A.C."/>
            <person name="Mehrabi R."/>
            <person name="Talebi R."/>
            <person name="Steentjes M.B.F."/>
            <person name="Corcolon B."/>
            <person name="Chong P.A."/>
            <person name="Kema G.H.J."/>
            <person name="Seidl M.F."/>
        </authorList>
    </citation>
    <scope>NUCLEOTIDE SEQUENCE [LARGE SCALE GENOMIC DNA]</scope>
    <source>
        <strain evidence="5 6">P124</strain>
    </source>
</reference>
<dbReference type="InterPro" id="IPR005814">
    <property type="entry name" value="Aminotrans_3"/>
</dbReference>
<feature type="region of interest" description="Disordered" evidence="4">
    <location>
        <begin position="24"/>
        <end position="44"/>
    </location>
</feature>
<evidence type="ECO:0000256" key="2">
    <source>
        <dbReference type="ARBA" id="ARBA00022898"/>
    </source>
</evidence>
<dbReference type="PANTHER" id="PTHR43094">
    <property type="entry name" value="AMINOTRANSFERASE"/>
    <property type="match status" value="1"/>
</dbReference>
<organism evidence="5 6">
    <name type="scientific">Zasmidium cellare</name>
    <name type="common">Wine cellar mold</name>
    <name type="synonym">Racodium cellare</name>
    <dbReference type="NCBI Taxonomy" id="395010"/>
    <lineage>
        <taxon>Eukaryota</taxon>
        <taxon>Fungi</taxon>
        <taxon>Dikarya</taxon>
        <taxon>Ascomycota</taxon>
        <taxon>Pezizomycotina</taxon>
        <taxon>Dothideomycetes</taxon>
        <taxon>Dothideomycetidae</taxon>
        <taxon>Mycosphaerellales</taxon>
        <taxon>Mycosphaerellaceae</taxon>
        <taxon>Zasmidium</taxon>
    </lineage>
</organism>
<keyword evidence="2 3" id="KW-0663">Pyridoxal phosphate</keyword>
<dbReference type="Gene3D" id="3.90.1150.10">
    <property type="entry name" value="Aspartate Aminotransferase, domain 1"/>
    <property type="match status" value="1"/>
</dbReference>
<sequence>MPGDIETMTTNGHHDMPTTKPLPPQTGTTAQAAAAAHQTNGTTKPTSVLHANLNSPPPKIVSAQGNYLTTSTGTQIFDATGGAAVSCLGHNHPHVKKAIIDQLDTVEYTYSPFFTTDTSEKLAERLTKSTDGQMSKAFIVSSGSEAIEAALKLARQYFVEKGEPQRTRFIAREQSYHGNTLGALGVGGHKARRKIYEPLLNENVSFVSPPYPYRGMRDGESEEAYAQRLGEELEAEFQRVGPGNVCAFVAETMSGLTLGAVPPPKTYLSTMKSICTKHGALLILDEVMSGMGRTGTLHAWTQDSVVPHLQTVAKGLGAGYQPIGALLVHRDVVDVLSKGTGSFVHSQTYQGHPVACAAACAVQEVVEREGLMENVRALAPVLEKLLRERLGGHKNVGNIRGRGFMWGIELVADKPTKTPFPASKKLAATIHATGLRPEYGISLLPGGGVADGIDGDVIMLAPAYNITREDVEVIVERTARVVEGVLGG</sequence>
<protein>
    <recommendedName>
        <fullName evidence="7">Aminotransferase</fullName>
    </recommendedName>
</protein>
<dbReference type="Proteomes" id="UP001305779">
    <property type="component" value="Unassembled WGS sequence"/>
</dbReference>
<evidence type="ECO:0000256" key="3">
    <source>
        <dbReference type="RuleBase" id="RU003560"/>
    </source>
</evidence>
<accession>A0ABR0E2K4</accession>
<keyword evidence="6" id="KW-1185">Reference proteome</keyword>